<accession>A0A284QSA7</accession>
<dbReference type="EMBL" id="FUEG01000002">
    <property type="protein sequence ID" value="SJK99356.1"/>
    <property type="molecule type" value="Genomic_DNA"/>
</dbReference>
<gene>
    <name evidence="1" type="ORF">ARMOST_02650</name>
</gene>
<name>A0A284QSA7_ARMOS</name>
<dbReference type="Proteomes" id="UP000219338">
    <property type="component" value="Unassembled WGS sequence"/>
</dbReference>
<evidence type="ECO:0000313" key="1">
    <source>
        <dbReference type="EMBL" id="SJK99356.1"/>
    </source>
</evidence>
<organism evidence="1 2">
    <name type="scientific">Armillaria ostoyae</name>
    <name type="common">Armillaria root rot fungus</name>
    <dbReference type="NCBI Taxonomy" id="47428"/>
    <lineage>
        <taxon>Eukaryota</taxon>
        <taxon>Fungi</taxon>
        <taxon>Dikarya</taxon>
        <taxon>Basidiomycota</taxon>
        <taxon>Agaricomycotina</taxon>
        <taxon>Agaricomycetes</taxon>
        <taxon>Agaricomycetidae</taxon>
        <taxon>Agaricales</taxon>
        <taxon>Marasmiineae</taxon>
        <taxon>Physalacriaceae</taxon>
        <taxon>Armillaria</taxon>
    </lineage>
</organism>
<keyword evidence="2" id="KW-1185">Reference proteome</keyword>
<sequence length="215" mass="24102">MGAGNASVAWESYGAQLPFRAGSGIVQSNDHELDEHQLTMLRCRKTRWARIVTVAQACGRWLDNDDDDEQATPLQYEKAFRAAELVLRGSPVQYNLTRPPPRHQPCGQHSPRHQTTLKISRARIRQSQINIGVMTQDFLLAVGAMTGPEYEETSITSDPSISHQTVTWLPSPFTATFAYIRPVFHHCSWIISNKIDTLPMSNGPGFCARDAFTYT</sequence>
<reference evidence="2" key="1">
    <citation type="journal article" date="2017" name="Nat. Ecol. Evol.">
        <title>Genome expansion and lineage-specific genetic innovations in the forest pathogenic fungi Armillaria.</title>
        <authorList>
            <person name="Sipos G."/>
            <person name="Prasanna A.N."/>
            <person name="Walter M.C."/>
            <person name="O'Connor E."/>
            <person name="Balint B."/>
            <person name="Krizsan K."/>
            <person name="Kiss B."/>
            <person name="Hess J."/>
            <person name="Varga T."/>
            <person name="Slot J."/>
            <person name="Riley R."/>
            <person name="Boka B."/>
            <person name="Rigling D."/>
            <person name="Barry K."/>
            <person name="Lee J."/>
            <person name="Mihaltcheva S."/>
            <person name="LaButti K."/>
            <person name="Lipzen A."/>
            <person name="Waldron R."/>
            <person name="Moloney N.M."/>
            <person name="Sperisen C."/>
            <person name="Kredics L."/>
            <person name="Vagvoelgyi C."/>
            <person name="Patrignani A."/>
            <person name="Fitzpatrick D."/>
            <person name="Nagy I."/>
            <person name="Doyle S."/>
            <person name="Anderson J.B."/>
            <person name="Grigoriev I.V."/>
            <person name="Gueldener U."/>
            <person name="Muensterkoetter M."/>
            <person name="Nagy L.G."/>
        </authorList>
    </citation>
    <scope>NUCLEOTIDE SEQUENCE [LARGE SCALE GENOMIC DNA]</scope>
    <source>
        <strain evidence="2">C18/9</strain>
    </source>
</reference>
<proteinExistence type="predicted"/>
<dbReference type="AlphaFoldDB" id="A0A284QSA7"/>
<protein>
    <submittedName>
        <fullName evidence="1">Uncharacterized protein</fullName>
    </submittedName>
</protein>
<evidence type="ECO:0000313" key="2">
    <source>
        <dbReference type="Proteomes" id="UP000219338"/>
    </source>
</evidence>